<evidence type="ECO:0000256" key="1">
    <source>
        <dbReference type="ARBA" id="ARBA00004651"/>
    </source>
</evidence>
<gene>
    <name evidence="8" type="ORF">ETD96_35780</name>
</gene>
<feature type="compositionally biased region" description="Gly residues" evidence="6">
    <location>
        <begin position="337"/>
        <end position="349"/>
    </location>
</feature>
<dbReference type="PANTHER" id="PTHR30213">
    <property type="entry name" value="INNER MEMBRANE PROTEIN YHJD"/>
    <property type="match status" value="1"/>
</dbReference>
<feature type="transmembrane region" description="Helical" evidence="7">
    <location>
        <begin position="262"/>
        <end position="283"/>
    </location>
</feature>
<evidence type="ECO:0000256" key="3">
    <source>
        <dbReference type="ARBA" id="ARBA00022692"/>
    </source>
</evidence>
<dbReference type="Proteomes" id="UP000305238">
    <property type="component" value="Unassembled WGS sequence"/>
</dbReference>
<feature type="transmembrane region" description="Helical" evidence="7">
    <location>
        <begin position="227"/>
        <end position="250"/>
    </location>
</feature>
<dbReference type="EMBL" id="VCKZ01000387">
    <property type="protein sequence ID" value="TMR29324.1"/>
    <property type="molecule type" value="Genomic_DNA"/>
</dbReference>
<keyword evidence="5 7" id="KW-0472">Membrane</keyword>
<sequence length="362" mass="38038">MERSGERTRMPVPGAIADPPATSWRGALKRTFGEFKRDNLTAWAAALTYYSILSIFPALLVVVSLVGLAGRSTTDELIKNIGELAPGAVRDLLVSSVRQLQGSSGGAGVIAVVALLGAVWSASGYVGGFMQASNIVYDVPEGRPIWKTLPVRIGVTLVTLVLLSASGIAVVVTGPLARKVGDVIGAGSQAVTVWNIAKWPVLLVVVAFLFMLLYWASPNAKRGFRGLVPGGVLAIVVWLAASGLFAVYVANFSSYNKTYGSLAAVIVFLVWLWITNLAILLGLELNAELERGRAIAAGTPPGREPYVRFRDTRAFDEEDRRETGAAEREGGAEQEEGGGPGAQGPGAQGPGATRGRPGPGRS</sequence>
<reference evidence="8 9" key="1">
    <citation type="submission" date="2019-05" db="EMBL/GenBank/DDBJ databases">
        <title>Draft genome sequence of Actinomadura geliboluensis A8036.</title>
        <authorList>
            <person name="Saricaoglu S."/>
            <person name="Isik K."/>
        </authorList>
    </citation>
    <scope>NUCLEOTIDE SEQUENCE [LARGE SCALE GENOMIC DNA]</scope>
    <source>
        <strain evidence="8 9">A8036</strain>
    </source>
</reference>
<evidence type="ECO:0000256" key="6">
    <source>
        <dbReference type="SAM" id="MobiDB-lite"/>
    </source>
</evidence>
<dbReference type="AlphaFoldDB" id="A0A5S4G9Y1"/>
<evidence type="ECO:0000256" key="7">
    <source>
        <dbReference type="SAM" id="Phobius"/>
    </source>
</evidence>
<evidence type="ECO:0000256" key="2">
    <source>
        <dbReference type="ARBA" id="ARBA00022475"/>
    </source>
</evidence>
<dbReference type="NCBIfam" id="TIGR00765">
    <property type="entry name" value="yihY_not_rbn"/>
    <property type="match status" value="1"/>
</dbReference>
<dbReference type="GO" id="GO:0005886">
    <property type="term" value="C:plasma membrane"/>
    <property type="evidence" value="ECO:0007669"/>
    <property type="project" value="UniProtKB-SubCell"/>
</dbReference>
<protein>
    <submittedName>
        <fullName evidence="8">YihY/virulence factor BrkB family protein</fullName>
    </submittedName>
</protein>
<organism evidence="8 9">
    <name type="scientific">Actinomadura geliboluensis</name>
    <dbReference type="NCBI Taxonomy" id="882440"/>
    <lineage>
        <taxon>Bacteria</taxon>
        <taxon>Bacillati</taxon>
        <taxon>Actinomycetota</taxon>
        <taxon>Actinomycetes</taxon>
        <taxon>Streptosporangiales</taxon>
        <taxon>Thermomonosporaceae</taxon>
        <taxon>Actinomadura</taxon>
    </lineage>
</organism>
<keyword evidence="2" id="KW-1003">Cell membrane</keyword>
<evidence type="ECO:0000256" key="4">
    <source>
        <dbReference type="ARBA" id="ARBA00022989"/>
    </source>
</evidence>
<dbReference type="OrthoDB" id="9781030at2"/>
<keyword evidence="4 7" id="KW-1133">Transmembrane helix</keyword>
<dbReference type="PANTHER" id="PTHR30213:SF0">
    <property type="entry name" value="UPF0761 MEMBRANE PROTEIN YIHY"/>
    <property type="match status" value="1"/>
</dbReference>
<feature type="transmembrane region" description="Helical" evidence="7">
    <location>
        <begin position="196"/>
        <end position="215"/>
    </location>
</feature>
<feature type="transmembrane region" description="Helical" evidence="7">
    <location>
        <begin position="107"/>
        <end position="130"/>
    </location>
</feature>
<evidence type="ECO:0000313" key="9">
    <source>
        <dbReference type="Proteomes" id="UP000305238"/>
    </source>
</evidence>
<dbReference type="InterPro" id="IPR017039">
    <property type="entry name" value="Virul_fac_BrkB"/>
</dbReference>
<name>A0A5S4G9Y1_9ACTN</name>
<feature type="transmembrane region" description="Helical" evidence="7">
    <location>
        <begin position="151"/>
        <end position="176"/>
    </location>
</feature>
<dbReference type="Pfam" id="PF03631">
    <property type="entry name" value="Virul_fac_BrkB"/>
    <property type="match status" value="1"/>
</dbReference>
<feature type="transmembrane region" description="Helical" evidence="7">
    <location>
        <begin position="40"/>
        <end position="69"/>
    </location>
</feature>
<accession>A0A5S4G9Y1</accession>
<comment type="caution">
    <text evidence="8">The sequence shown here is derived from an EMBL/GenBank/DDBJ whole genome shotgun (WGS) entry which is preliminary data.</text>
</comment>
<keyword evidence="9" id="KW-1185">Reference proteome</keyword>
<feature type="region of interest" description="Disordered" evidence="6">
    <location>
        <begin position="303"/>
        <end position="362"/>
    </location>
</feature>
<keyword evidence="3 7" id="KW-0812">Transmembrane</keyword>
<feature type="compositionally biased region" description="Basic and acidic residues" evidence="6">
    <location>
        <begin position="305"/>
        <end position="331"/>
    </location>
</feature>
<evidence type="ECO:0000256" key="5">
    <source>
        <dbReference type="ARBA" id="ARBA00023136"/>
    </source>
</evidence>
<comment type="subcellular location">
    <subcellularLocation>
        <location evidence="1">Cell membrane</location>
        <topology evidence="1">Multi-pass membrane protein</topology>
    </subcellularLocation>
</comment>
<evidence type="ECO:0000313" key="8">
    <source>
        <dbReference type="EMBL" id="TMR29324.1"/>
    </source>
</evidence>
<proteinExistence type="predicted"/>